<dbReference type="SMART" id="SM00343">
    <property type="entry name" value="ZnF_C2HC"/>
    <property type="match status" value="2"/>
</dbReference>
<feature type="domain" description="Integrase catalytic" evidence="6">
    <location>
        <begin position="790"/>
        <end position="895"/>
    </location>
</feature>
<evidence type="ECO:0000259" key="5">
    <source>
        <dbReference type="PROSITE" id="PS50158"/>
    </source>
</evidence>
<dbReference type="EMBL" id="BQNB010019618">
    <property type="protein sequence ID" value="GJT87208.1"/>
    <property type="molecule type" value="Genomic_DNA"/>
</dbReference>
<dbReference type="Pfam" id="PF22936">
    <property type="entry name" value="Pol_BBD"/>
    <property type="match status" value="1"/>
</dbReference>
<feature type="coiled-coil region" evidence="3">
    <location>
        <begin position="235"/>
        <end position="269"/>
    </location>
</feature>
<feature type="coiled-coil region" evidence="3">
    <location>
        <begin position="1073"/>
        <end position="1103"/>
    </location>
</feature>
<dbReference type="InterPro" id="IPR001584">
    <property type="entry name" value="Integrase_cat-core"/>
</dbReference>
<feature type="region of interest" description="Disordered" evidence="4">
    <location>
        <begin position="1040"/>
        <end position="1064"/>
    </location>
</feature>
<feature type="domain" description="CCHC-type" evidence="5">
    <location>
        <begin position="144"/>
        <end position="158"/>
    </location>
</feature>
<keyword evidence="2" id="KW-0479">Metal-binding</keyword>
<dbReference type="InterPro" id="IPR057670">
    <property type="entry name" value="SH3_retrovirus"/>
</dbReference>
<dbReference type="InterPro" id="IPR012337">
    <property type="entry name" value="RNaseH-like_sf"/>
</dbReference>
<protein>
    <submittedName>
        <fullName evidence="7">Ribonuclease H-like domain-containing protein</fullName>
    </submittedName>
</protein>
<feature type="coiled-coil region" evidence="3">
    <location>
        <begin position="298"/>
        <end position="325"/>
    </location>
</feature>
<dbReference type="Pfam" id="PF00098">
    <property type="entry name" value="zf-CCHC"/>
    <property type="match status" value="1"/>
</dbReference>
<gene>
    <name evidence="7" type="ORF">Tco_1068925</name>
</gene>
<dbReference type="Gene3D" id="3.30.420.10">
    <property type="entry name" value="Ribonuclease H-like superfamily/Ribonuclease H"/>
    <property type="match status" value="1"/>
</dbReference>
<dbReference type="InterPro" id="IPR001878">
    <property type="entry name" value="Znf_CCHC"/>
</dbReference>
<proteinExistence type="predicted"/>
<feature type="region of interest" description="Disordered" evidence="4">
    <location>
        <begin position="1278"/>
        <end position="1305"/>
    </location>
</feature>
<feature type="region of interest" description="Disordered" evidence="4">
    <location>
        <begin position="1443"/>
        <end position="1531"/>
    </location>
</feature>
<dbReference type="Pfam" id="PF25597">
    <property type="entry name" value="SH3_retrovirus"/>
    <property type="match status" value="1"/>
</dbReference>
<evidence type="ECO:0000256" key="4">
    <source>
        <dbReference type="SAM" id="MobiDB-lite"/>
    </source>
</evidence>
<evidence type="ECO:0000313" key="8">
    <source>
        <dbReference type="Proteomes" id="UP001151760"/>
    </source>
</evidence>
<keyword evidence="8" id="KW-1185">Reference proteome</keyword>
<dbReference type="Gene3D" id="4.10.60.10">
    <property type="entry name" value="Zinc finger, CCHC-type"/>
    <property type="match status" value="1"/>
</dbReference>
<evidence type="ECO:0000259" key="6">
    <source>
        <dbReference type="PROSITE" id="PS50994"/>
    </source>
</evidence>
<dbReference type="SUPFAM" id="SSF57756">
    <property type="entry name" value="Retrovirus zinc finger-like domains"/>
    <property type="match status" value="1"/>
</dbReference>
<feature type="compositionally biased region" description="Low complexity" evidence="4">
    <location>
        <begin position="420"/>
        <end position="431"/>
    </location>
</feature>
<keyword evidence="2" id="KW-0863">Zinc-finger</keyword>
<accession>A0ABQ5HH15</accession>
<sequence>MRTKPGVDNLNFNDLYNNLRVFKNDVKGTTASSPSTKNVAFVYLEHLLILMMFSTLNSVSNTSGQNSQYEQTSSYSLLANQSSCPQLDHEDLEQIDEFDLEEMDLKWQVAMISMRMKKFYKKTGRKLQFDAKEPVGFDKTKVECYNCHKTGHFARECRTKGNQDGRRRDAWNSGNKDGRRSSKQEDSKALVTIDGEGVDWTSHSEEEEDYALMACNSSGSDTEVNSCSNECKESYAKLKKLYDAQREQLSDANIEIKAYTQGLKKVEAQLVAHQQGQLWYEEKIRFMKIDLDDKTDVLTYHKKLLAEAQKEKEDLKAKVEKWHNSSKNLGKLLKTQMSANDKFGLGYGDHRYDGILSYENEVLQSVFMNKESELEKQPLYDRFVTAGGMHAVPPPMTGNYMPSGPDVEIDYSQFTYGPKQSQPSESESQTSDFDTCESESSVQTHESLTEPTVIEPKVVDQPKVWSDAPIIEEYESDSEDEHVSQPTKEQEQPSFASTNKQVKTPRETVQNKFTHSKYPRVNKKGLGYGFTARACFVCGSFSHLIRDCDFHEKRMAKQAELNNSMRKKSSQREIRPIWNNVQRVNHKNQFVPTAVLTRTGKILVNTARASGTNKVSTARHDFNRQAVLTSAAMKVNTVMPIMNRDYPHRVLKHKGIVDSGCSRHMARNKAYLAEYQDFNGGPVAFGGRKGYITGKGKIKIGKLDFEDVCFVKEHQQFNLFSMSQICDKKNKVLFTDSECLVLSHEFKLPDKNQVLLRIPRQNNMYSFNLENIVPLGGLACLIAKATIDESNNGIGRERKATQGLLNLRTEDLLNLWVGSKGIKREYSNARTPQQNRVAERKNRTLIEAARTMLADSFLPNTFWAEAVSTACYVLNRVLVTKPHNKTPYELVTGKIPIISYIRPFGCHVTILNTIDHLGKFDGKSDEGFLVGYSLQSKAFRVYNLDTKRVEENLHITFLENKPNVVGKGPTWLFDLDYLTDSMNYQPVRSENQANKHAGPQEANHNAGTKDNIDAGDSEKEDKSAQDYFVLPIWSSYSSTVKRSTEKDAGEAPTKHPDLKTDENPVDKEDQVFLDELERLKRQEKDANDAAEALRKEFAQETEDLLLQAGAAKTSSTNIVNTVSTPVSTASPYDGLSFSDPTNPDQDDSEIPALEDIYKNPTDGIFTNSSYDDEGAVADFTNLEPVVNVSPIPTSRINSIHPSTLILGDPQSAVQTRSKVTKSSGAHAFVSYIQKQRRNNHKDFQHCLFACFLSQNEPKKISEALKDESWVDAMQEEVLRRSGKQEDSKALVTKDGRRSGKQEDSKALVTIDGEGVDWTSHSEEEEDYALMACNSLGSDTEAYTQALKKVEAQLVAHQQGQLWYEEKIKFLKIDLDDKTDVLSYHKKLLAESQKEKEDLKAKVEKWHNSSKNLESELEKQPLYDRFVTAGGMYAVPPPMTGNYMPSGPDVEIDYSQFTYGPNQSQPSESETQTSDFDTYESDCSVETHESLPEPTVNEPKVVNQPKVWSDAPIIKEYESDSEDEHVSQPTKE</sequence>
<reference evidence="7" key="1">
    <citation type="journal article" date="2022" name="Int. J. Mol. Sci.">
        <title>Draft Genome of Tanacetum Coccineum: Genomic Comparison of Closely Related Tanacetum-Family Plants.</title>
        <authorList>
            <person name="Yamashiro T."/>
            <person name="Shiraishi A."/>
            <person name="Nakayama K."/>
            <person name="Satake H."/>
        </authorList>
    </citation>
    <scope>NUCLEOTIDE SEQUENCE</scope>
</reference>
<keyword evidence="1" id="KW-0378">Hydrolase</keyword>
<feature type="region of interest" description="Disordered" evidence="4">
    <location>
        <begin position="475"/>
        <end position="505"/>
    </location>
</feature>
<feature type="coiled-coil region" evidence="3">
    <location>
        <begin position="1381"/>
        <end position="1415"/>
    </location>
</feature>
<feature type="compositionally biased region" description="Polar residues" evidence="4">
    <location>
        <begin position="484"/>
        <end position="505"/>
    </location>
</feature>
<keyword evidence="1" id="KW-0645">Protease</keyword>
<dbReference type="PANTHER" id="PTHR42648:SF32">
    <property type="entry name" value="RIBONUCLEASE H-LIKE DOMAIN, GAG-PRE-INTEGRASE DOMAIN PROTEIN-RELATED"/>
    <property type="match status" value="1"/>
</dbReference>
<evidence type="ECO:0000313" key="7">
    <source>
        <dbReference type="EMBL" id="GJT87208.1"/>
    </source>
</evidence>
<dbReference type="InterPro" id="IPR039537">
    <property type="entry name" value="Retrotran_Ty1/copia-like"/>
</dbReference>
<dbReference type="PROSITE" id="PS50994">
    <property type="entry name" value="INTEGRASE"/>
    <property type="match status" value="1"/>
</dbReference>
<evidence type="ECO:0000256" key="1">
    <source>
        <dbReference type="ARBA" id="ARBA00022670"/>
    </source>
</evidence>
<dbReference type="InterPro" id="IPR036397">
    <property type="entry name" value="RNaseH_sf"/>
</dbReference>
<dbReference type="PANTHER" id="PTHR42648">
    <property type="entry name" value="TRANSPOSASE, PUTATIVE-RELATED"/>
    <property type="match status" value="1"/>
</dbReference>
<feature type="compositionally biased region" description="Low complexity" evidence="4">
    <location>
        <begin position="1462"/>
        <end position="1473"/>
    </location>
</feature>
<keyword evidence="2" id="KW-0862">Zinc</keyword>
<feature type="region of interest" description="Disordered" evidence="4">
    <location>
        <begin position="395"/>
        <end position="461"/>
    </location>
</feature>
<feature type="region of interest" description="Disordered" evidence="4">
    <location>
        <begin position="992"/>
        <end position="1022"/>
    </location>
</feature>
<name>A0ABQ5HH15_9ASTR</name>
<evidence type="ECO:0000256" key="2">
    <source>
        <dbReference type="PROSITE-ProRule" id="PRU00047"/>
    </source>
</evidence>
<dbReference type="InterPro" id="IPR036875">
    <property type="entry name" value="Znf_CCHC_sf"/>
</dbReference>
<organism evidence="7 8">
    <name type="scientific">Tanacetum coccineum</name>
    <dbReference type="NCBI Taxonomy" id="301880"/>
    <lineage>
        <taxon>Eukaryota</taxon>
        <taxon>Viridiplantae</taxon>
        <taxon>Streptophyta</taxon>
        <taxon>Embryophyta</taxon>
        <taxon>Tracheophyta</taxon>
        <taxon>Spermatophyta</taxon>
        <taxon>Magnoliopsida</taxon>
        <taxon>eudicotyledons</taxon>
        <taxon>Gunneridae</taxon>
        <taxon>Pentapetalae</taxon>
        <taxon>asterids</taxon>
        <taxon>campanulids</taxon>
        <taxon>Asterales</taxon>
        <taxon>Asteraceae</taxon>
        <taxon>Asteroideae</taxon>
        <taxon>Anthemideae</taxon>
        <taxon>Anthemidinae</taxon>
        <taxon>Tanacetum</taxon>
    </lineage>
</organism>
<feature type="region of interest" description="Disordered" evidence="4">
    <location>
        <begin position="159"/>
        <end position="188"/>
    </location>
</feature>
<evidence type="ECO:0000256" key="3">
    <source>
        <dbReference type="SAM" id="Coils"/>
    </source>
</evidence>
<dbReference type="SUPFAM" id="SSF53098">
    <property type="entry name" value="Ribonuclease H-like"/>
    <property type="match status" value="1"/>
</dbReference>
<feature type="region of interest" description="Disordered" evidence="4">
    <location>
        <begin position="1123"/>
        <end position="1149"/>
    </location>
</feature>
<feature type="compositionally biased region" description="Basic and acidic residues" evidence="4">
    <location>
        <begin position="1512"/>
        <end position="1531"/>
    </location>
</feature>
<feature type="compositionally biased region" description="Basic and acidic residues" evidence="4">
    <location>
        <begin position="1010"/>
        <end position="1022"/>
    </location>
</feature>
<dbReference type="PROSITE" id="PS50158">
    <property type="entry name" value="ZF_CCHC"/>
    <property type="match status" value="1"/>
</dbReference>
<reference evidence="7" key="2">
    <citation type="submission" date="2022-01" db="EMBL/GenBank/DDBJ databases">
        <authorList>
            <person name="Yamashiro T."/>
            <person name="Shiraishi A."/>
            <person name="Satake H."/>
            <person name="Nakayama K."/>
        </authorList>
    </citation>
    <scope>NUCLEOTIDE SEQUENCE</scope>
</reference>
<comment type="caution">
    <text evidence="7">The sequence shown here is derived from an EMBL/GenBank/DDBJ whole genome shotgun (WGS) entry which is preliminary data.</text>
</comment>
<feature type="compositionally biased region" description="Polar residues" evidence="4">
    <location>
        <begin position="438"/>
        <end position="450"/>
    </location>
</feature>
<feature type="compositionally biased region" description="Basic and acidic residues" evidence="4">
    <location>
        <begin position="1042"/>
        <end position="1064"/>
    </location>
</feature>
<dbReference type="Proteomes" id="UP001151760">
    <property type="component" value="Unassembled WGS sequence"/>
</dbReference>
<keyword evidence="3" id="KW-0175">Coiled coil</keyword>
<dbReference type="InterPro" id="IPR054722">
    <property type="entry name" value="PolX-like_BBD"/>
</dbReference>